<evidence type="ECO:0000313" key="1">
    <source>
        <dbReference type="EnsemblPlants" id="MELO3C013121.2.1"/>
    </source>
</evidence>
<reference evidence="1" key="1">
    <citation type="submission" date="2023-03" db="UniProtKB">
        <authorList>
            <consortium name="EnsemblPlants"/>
        </authorList>
    </citation>
    <scope>IDENTIFICATION</scope>
</reference>
<organism evidence="1">
    <name type="scientific">Cucumis melo</name>
    <name type="common">Muskmelon</name>
    <dbReference type="NCBI Taxonomy" id="3656"/>
    <lineage>
        <taxon>Eukaryota</taxon>
        <taxon>Viridiplantae</taxon>
        <taxon>Streptophyta</taxon>
        <taxon>Embryophyta</taxon>
        <taxon>Tracheophyta</taxon>
        <taxon>Spermatophyta</taxon>
        <taxon>Magnoliopsida</taxon>
        <taxon>eudicotyledons</taxon>
        <taxon>Gunneridae</taxon>
        <taxon>Pentapetalae</taxon>
        <taxon>rosids</taxon>
        <taxon>fabids</taxon>
        <taxon>Cucurbitales</taxon>
        <taxon>Cucurbitaceae</taxon>
        <taxon>Benincaseae</taxon>
        <taxon>Cucumis</taxon>
    </lineage>
</organism>
<dbReference type="Gramene" id="MELO3C013121.2.1">
    <property type="protein sequence ID" value="MELO3C013121.2.1"/>
    <property type="gene ID" value="MELO3C013121.2"/>
</dbReference>
<protein>
    <submittedName>
        <fullName evidence="1">Uncharacterized protein</fullName>
    </submittedName>
</protein>
<proteinExistence type="predicted"/>
<dbReference type="EnsemblPlants" id="MELO3C013121.2.1">
    <property type="protein sequence ID" value="MELO3C013121.2.1"/>
    <property type="gene ID" value="MELO3C013121.2"/>
</dbReference>
<dbReference type="AlphaFoldDB" id="A0A9I9D4H8"/>
<name>A0A9I9D4H8_CUCME</name>
<accession>A0A9I9D4H8</accession>
<sequence length="94" mass="10854">MEVEHVSSPKSPIMTPIQISPSQSEIIRDSLVTLMDSEEEEEHNERWIGKRDISEEMFKKQLINWLKDNNLKLTPAFDNNTSGSKINLNNENNV</sequence>